<evidence type="ECO:0000313" key="2">
    <source>
        <dbReference type="EMBL" id="QDT54378.1"/>
    </source>
</evidence>
<dbReference type="InterPro" id="IPR013096">
    <property type="entry name" value="Cupin_2"/>
</dbReference>
<dbReference type="Pfam" id="PF07883">
    <property type="entry name" value="Cupin_2"/>
    <property type="match status" value="1"/>
</dbReference>
<name>A0A517SE34_9PLAN</name>
<dbReference type="InParanoid" id="A0A517SE34"/>
<dbReference type="KEGG" id="ccos:Pan44_24110"/>
<reference evidence="2 3" key="1">
    <citation type="submission" date="2019-02" db="EMBL/GenBank/DDBJ databases">
        <title>Deep-cultivation of Planctomycetes and their phenomic and genomic characterization uncovers novel biology.</title>
        <authorList>
            <person name="Wiegand S."/>
            <person name="Jogler M."/>
            <person name="Boedeker C."/>
            <person name="Pinto D."/>
            <person name="Vollmers J."/>
            <person name="Rivas-Marin E."/>
            <person name="Kohn T."/>
            <person name="Peeters S.H."/>
            <person name="Heuer A."/>
            <person name="Rast P."/>
            <person name="Oberbeckmann S."/>
            <person name="Bunk B."/>
            <person name="Jeske O."/>
            <person name="Meyerdierks A."/>
            <person name="Storesund J.E."/>
            <person name="Kallscheuer N."/>
            <person name="Luecker S."/>
            <person name="Lage O.M."/>
            <person name="Pohl T."/>
            <person name="Merkel B.J."/>
            <person name="Hornburger P."/>
            <person name="Mueller R.-W."/>
            <person name="Bruemmer F."/>
            <person name="Labrenz M."/>
            <person name="Spormann A.M."/>
            <person name="Op den Camp H."/>
            <person name="Overmann J."/>
            <person name="Amann R."/>
            <person name="Jetten M.S.M."/>
            <person name="Mascher T."/>
            <person name="Medema M.H."/>
            <person name="Devos D.P."/>
            <person name="Kaster A.-K."/>
            <person name="Ovreas L."/>
            <person name="Rohde M."/>
            <person name="Galperin M.Y."/>
            <person name="Jogler C."/>
        </authorList>
    </citation>
    <scope>NUCLEOTIDE SEQUENCE [LARGE SCALE GENOMIC DNA]</scope>
    <source>
        <strain evidence="2 3">Pan44</strain>
    </source>
</reference>
<feature type="domain" description="Cupin type-2" evidence="1">
    <location>
        <begin position="55"/>
        <end position="125"/>
    </location>
</feature>
<gene>
    <name evidence="2" type="ORF">Pan44_24110</name>
</gene>
<keyword evidence="3" id="KW-1185">Reference proteome</keyword>
<protein>
    <submittedName>
        <fullName evidence="2">Cupin domain protein</fullName>
    </submittedName>
</protein>
<dbReference type="OrthoDB" id="9813436at2"/>
<dbReference type="EMBL" id="CP036271">
    <property type="protein sequence ID" value="QDT54378.1"/>
    <property type="molecule type" value="Genomic_DNA"/>
</dbReference>
<dbReference type="InterPro" id="IPR011051">
    <property type="entry name" value="RmlC_Cupin_sf"/>
</dbReference>
<dbReference type="PANTHER" id="PTHR38599:SF1">
    <property type="entry name" value="CUPIN DOMAIN PROTEIN (AFU_ORTHOLOGUE AFUA_3G13620)"/>
    <property type="match status" value="1"/>
</dbReference>
<evidence type="ECO:0000259" key="1">
    <source>
        <dbReference type="Pfam" id="PF07883"/>
    </source>
</evidence>
<accession>A0A517SE34</accession>
<dbReference type="InterPro" id="IPR014710">
    <property type="entry name" value="RmlC-like_jellyroll"/>
</dbReference>
<dbReference type="Gene3D" id="2.60.120.10">
    <property type="entry name" value="Jelly Rolls"/>
    <property type="match status" value="1"/>
</dbReference>
<evidence type="ECO:0000313" key="3">
    <source>
        <dbReference type="Proteomes" id="UP000315700"/>
    </source>
</evidence>
<dbReference type="SUPFAM" id="SSF51182">
    <property type="entry name" value="RmlC-like cupins"/>
    <property type="match status" value="1"/>
</dbReference>
<dbReference type="RefSeq" id="WP_145030238.1">
    <property type="nucleotide sequence ID" value="NZ_CP036271.1"/>
</dbReference>
<dbReference type="PANTHER" id="PTHR38599">
    <property type="entry name" value="CUPIN DOMAIN PROTEIN (AFU_ORTHOLOGUE AFUA_3G13620)"/>
    <property type="match status" value="1"/>
</dbReference>
<dbReference type="AlphaFoldDB" id="A0A517SE34"/>
<sequence>MTRTILTLALGASVGIGGMLFANQHGHDGESVRVISSQDIAEKLDGKDAGATIVEVTIEAGQSGVAHRHPGPGFVYVLEGEYELGIDDQPTKRYKAGETFYEPTGCLHRVSKNPAAKGRTRLIAVVLHPRGEKEIAVPEKKH</sequence>
<proteinExistence type="predicted"/>
<organism evidence="2 3">
    <name type="scientific">Caulifigura coniformis</name>
    <dbReference type="NCBI Taxonomy" id="2527983"/>
    <lineage>
        <taxon>Bacteria</taxon>
        <taxon>Pseudomonadati</taxon>
        <taxon>Planctomycetota</taxon>
        <taxon>Planctomycetia</taxon>
        <taxon>Planctomycetales</taxon>
        <taxon>Planctomycetaceae</taxon>
        <taxon>Caulifigura</taxon>
    </lineage>
</organism>
<dbReference type="Proteomes" id="UP000315700">
    <property type="component" value="Chromosome"/>
</dbReference>
<dbReference type="CDD" id="cd02234">
    <property type="entry name" value="cupin_BLR7677-like"/>
    <property type="match status" value="1"/>
</dbReference>